<gene>
    <name evidence="2" type="ORF">ACPOL_0133</name>
</gene>
<feature type="region of interest" description="Disordered" evidence="1">
    <location>
        <begin position="173"/>
        <end position="294"/>
    </location>
</feature>
<name>A0A2Z5FS07_9BACT</name>
<dbReference type="InterPro" id="IPR038610">
    <property type="entry name" value="FliK-like_C_sf"/>
</dbReference>
<feature type="region of interest" description="Disordered" evidence="1">
    <location>
        <begin position="524"/>
        <end position="599"/>
    </location>
</feature>
<evidence type="ECO:0000313" key="2">
    <source>
        <dbReference type="EMBL" id="AXC09518.1"/>
    </source>
</evidence>
<sequence>MQLSAGAALVGQAEGSAGVAVAKPGSGPSKDGLPGFGATFLETLPRTLNSHKAPDKEGLATGTSKKTVLAEIARQGQAEKKQKVNQEEPSVSNSSAAESSQLEGLTQGTILRLVSPAKDPSRASEAGDEALPSRRKEVGLGVSEGCSLGPANSSATNSLGVEGFARTRAGLRDALGGHSNDFSSSAAASRSDASNRVPVPSTGKDAAAASTIGSSPEDPSGQHLEGLGMVWAAPFSRSPIVPDRRTSGSGAGAAHQQATGGSSPAAGPPDGVLNESNERHATLSPSESTVPQGAIAARKLADPSMPSLEGMVNLLPTSFEEESGVPHQRAPTPSMDVDPPHPDSGHQLAATPESRAKVSELFPEGRSGQNAGGGARLEDPVTSLGGEVVRPSIANNSAAALHLQNSAPAGLMTGQRESGSSFVSTAFNSLGDTFSQIDLGEVSTTHLWHANPHLVEVGMNDPVHGWLEIRAQGAAGQVTASLSATTPDAHAALHAQLSGMADYLAERELGVHSLEVRNVLANEGGGLNGNSSGAHSERGPGQGASGNNDSLSAPELASGSRSSRRPDSTSNASLDLRESLSASSALESTGSSRWINVRV</sequence>
<keyword evidence="3" id="KW-1185">Reference proteome</keyword>
<proteinExistence type="predicted"/>
<dbReference type="Proteomes" id="UP000253606">
    <property type="component" value="Chromosome"/>
</dbReference>
<dbReference type="RefSeq" id="WP_114205344.1">
    <property type="nucleotide sequence ID" value="NZ_CP030840.1"/>
</dbReference>
<evidence type="ECO:0008006" key="4">
    <source>
        <dbReference type="Google" id="ProtNLM"/>
    </source>
</evidence>
<feature type="compositionally biased region" description="Low complexity" evidence="1">
    <location>
        <begin position="179"/>
        <end position="196"/>
    </location>
</feature>
<feature type="compositionally biased region" description="Basic and acidic residues" evidence="1">
    <location>
        <begin position="77"/>
        <end position="86"/>
    </location>
</feature>
<dbReference type="AlphaFoldDB" id="A0A2Z5FS07"/>
<feature type="compositionally biased region" description="Low complexity" evidence="1">
    <location>
        <begin position="579"/>
        <end position="592"/>
    </location>
</feature>
<feature type="compositionally biased region" description="Low complexity" evidence="1">
    <location>
        <begin position="87"/>
        <end position="100"/>
    </location>
</feature>
<feature type="region of interest" description="Disordered" evidence="1">
    <location>
        <begin position="320"/>
        <end position="355"/>
    </location>
</feature>
<accession>A0A2Z5FS07</accession>
<reference evidence="2 3" key="1">
    <citation type="journal article" date="2018" name="Front. Microbiol.">
        <title>Hydrolytic Capabilities as a Key to Environmental Success: Chitinolytic and Cellulolytic Acidobacteria From Acidic Sub-arctic Soils and Boreal Peatlands.</title>
        <authorList>
            <person name="Belova S.E."/>
            <person name="Ravin N.V."/>
            <person name="Pankratov T.A."/>
            <person name="Rakitin A.L."/>
            <person name="Ivanova A.A."/>
            <person name="Beletsky A.V."/>
            <person name="Mardanov A.V."/>
            <person name="Sinninghe Damste J.S."/>
            <person name="Dedysh S.N."/>
        </authorList>
    </citation>
    <scope>NUCLEOTIDE SEQUENCE [LARGE SCALE GENOMIC DNA]</scope>
    <source>
        <strain evidence="2 3">SBC82</strain>
    </source>
</reference>
<evidence type="ECO:0000256" key="1">
    <source>
        <dbReference type="SAM" id="MobiDB-lite"/>
    </source>
</evidence>
<dbReference type="EMBL" id="CP030840">
    <property type="protein sequence ID" value="AXC09518.1"/>
    <property type="molecule type" value="Genomic_DNA"/>
</dbReference>
<dbReference type="KEGG" id="abas:ACPOL_0133"/>
<protein>
    <recommendedName>
        <fullName evidence="4">Flagellar hook-length control protein FliK</fullName>
    </recommendedName>
</protein>
<dbReference type="Gene3D" id="3.30.750.140">
    <property type="match status" value="1"/>
</dbReference>
<organism evidence="2 3">
    <name type="scientific">Acidisarcina polymorpha</name>
    <dbReference type="NCBI Taxonomy" id="2211140"/>
    <lineage>
        <taxon>Bacteria</taxon>
        <taxon>Pseudomonadati</taxon>
        <taxon>Acidobacteriota</taxon>
        <taxon>Terriglobia</taxon>
        <taxon>Terriglobales</taxon>
        <taxon>Acidobacteriaceae</taxon>
        <taxon>Acidisarcina</taxon>
    </lineage>
</organism>
<feature type="region of interest" description="Disordered" evidence="1">
    <location>
        <begin position="14"/>
        <end position="158"/>
    </location>
</feature>
<evidence type="ECO:0000313" key="3">
    <source>
        <dbReference type="Proteomes" id="UP000253606"/>
    </source>
</evidence>
<dbReference type="OrthoDB" id="123532at2"/>
<feature type="compositionally biased region" description="Low complexity" evidence="1">
    <location>
        <begin position="252"/>
        <end position="269"/>
    </location>
</feature>